<dbReference type="SUPFAM" id="SSF47203">
    <property type="entry name" value="Acyl-CoA dehydrogenase C-terminal domain-like"/>
    <property type="match status" value="1"/>
</dbReference>
<name>A0ABU3ZAT5_9FIRM</name>
<gene>
    <name evidence="9" type="ORF">RVY80_09335</name>
</gene>
<protein>
    <submittedName>
        <fullName evidence="9">Acyl-CoA dehydrogenase family protein</fullName>
    </submittedName>
</protein>
<evidence type="ECO:0000259" key="8">
    <source>
        <dbReference type="Pfam" id="PF02771"/>
    </source>
</evidence>
<keyword evidence="4 5" id="KW-0274">FAD</keyword>
<keyword evidence="3 5" id="KW-0285">Flavoprotein</keyword>
<comment type="cofactor">
    <cofactor evidence="1 5">
        <name>FAD</name>
        <dbReference type="ChEBI" id="CHEBI:57692"/>
    </cofactor>
</comment>
<dbReference type="PANTHER" id="PTHR43884:SF12">
    <property type="entry name" value="ISOVALERYL-COA DEHYDROGENASE, MITOCHONDRIAL-RELATED"/>
    <property type="match status" value="1"/>
</dbReference>
<dbReference type="RefSeq" id="WP_317330392.1">
    <property type="nucleotide sequence ID" value="NZ_JAWJZA010000012.1"/>
</dbReference>
<dbReference type="InterPro" id="IPR036250">
    <property type="entry name" value="AcylCo_DH-like_C"/>
</dbReference>
<accession>A0ABU3ZAT5</accession>
<dbReference type="Pfam" id="PF00441">
    <property type="entry name" value="Acyl-CoA_dh_1"/>
    <property type="match status" value="1"/>
</dbReference>
<dbReference type="PIRSF" id="PIRSF016578">
    <property type="entry name" value="HsaA"/>
    <property type="match status" value="1"/>
</dbReference>
<dbReference type="Proteomes" id="UP001272515">
    <property type="component" value="Unassembled WGS sequence"/>
</dbReference>
<comment type="similarity">
    <text evidence="2 5">Belongs to the acyl-CoA dehydrogenase family.</text>
</comment>
<dbReference type="PANTHER" id="PTHR43884">
    <property type="entry name" value="ACYL-COA DEHYDROGENASE"/>
    <property type="match status" value="1"/>
</dbReference>
<evidence type="ECO:0000256" key="5">
    <source>
        <dbReference type="RuleBase" id="RU362125"/>
    </source>
</evidence>
<dbReference type="Gene3D" id="1.10.540.10">
    <property type="entry name" value="Acyl-CoA dehydrogenase/oxidase, N-terminal domain"/>
    <property type="match status" value="1"/>
</dbReference>
<evidence type="ECO:0000256" key="3">
    <source>
        <dbReference type="ARBA" id="ARBA00022630"/>
    </source>
</evidence>
<comment type="caution">
    <text evidence="9">The sequence shown here is derived from an EMBL/GenBank/DDBJ whole genome shotgun (WGS) entry which is preliminary data.</text>
</comment>
<keyword evidence="5" id="KW-0560">Oxidoreductase</keyword>
<dbReference type="Gene3D" id="1.20.140.10">
    <property type="entry name" value="Butyryl-CoA Dehydrogenase, subunit A, domain 3"/>
    <property type="match status" value="1"/>
</dbReference>
<dbReference type="InterPro" id="IPR046373">
    <property type="entry name" value="Acyl-CoA_Oxase/DH_mid-dom_sf"/>
</dbReference>
<feature type="domain" description="Acyl-CoA dehydrogenase/oxidase C-terminal" evidence="6">
    <location>
        <begin position="230"/>
        <end position="376"/>
    </location>
</feature>
<dbReference type="InterPro" id="IPR037069">
    <property type="entry name" value="AcylCoA_DH/ox_N_sf"/>
</dbReference>
<evidence type="ECO:0000256" key="4">
    <source>
        <dbReference type="ARBA" id="ARBA00022827"/>
    </source>
</evidence>
<feature type="domain" description="Acyl-CoA dehydrogenase/oxidase N-terminal" evidence="8">
    <location>
        <begin position="7"/>
        <end position="109"/>
    </location>
</feature>
<sequence length="380" mass="41172">MGYILEEEQQLLVNLAKDFAEQKLKPVVAECDRTGKLPMDVYQEAIDLGFAALEIPDGYGGNEQSYYAVAAVYEELAKVDAGFATGIAASGLALKPVLMNGTDEQKQYFADYLTGAKGNGFAAFCLTEPDAGSDAGNGSTVAVKDGDEYVLNGTKCFITNASLAQIFVVFALTDKYKGTRGISAFIVERDREGVSIGKKEDKMGIRLSDTADVRFDNVRIPASHLLGKEGRGFIYAMQTLDLARPMVGAMAVGIAQRALDEAVAYAKQRVTFGKPIFQHQALNFKLADMDIKTEMARAGVINALNVYYTGKNFSREAAIAKCYAADIAVECALDAIQVLGGYGYSRDFPVEKLLRDAKIMQIYEGTNEIQRLVVGGQLGR</sequence>
<feature type="domain" description="Acyl-CoA oxidase/dehydrogenase middle" evidence="7">
    <location>
        <begin position="123"/>
        <end position="218"/>
    </location>
</feature>
<evidence type="ECO:0000259" key="6">
    <source>
        <dbReference type="Pfam" id="PF00441"/>
    </source>
</evidence>
<evidence type="ECO:0000313" key="10">
    <source>
        <dbReference type="Proteomes" id="UP001272515"/>
    </source>
</evidence>
<dbReference type="InterPro" id="IPR006091">
    <property type="entry name" value="Acyl-CoA_Oxase/DH_mid-dom"/>
</dbReference>
<dbReference type="InterPro" id="IPR013786">
    <property type="entry name" value="AcylCoA_DH/ox_N"/>
</dbReference>
<evidence type="ECO:0000256" key="2">
    <source>
        <dbReference type="ARBA" id="ARBA00009347"/>
    </source>
</evidence>
<dbReference type="InterPro" id="IPR009100">
    <property type="entry name" value="AcylCoA_DH/oxidase_NM_dom_sf"/>
</dbReference>
<organism evidence="9 10">
    <name type="scientific">Veillonella absiana</name>
    <dbReference type="NCBI Taxonomy" id="3079305"/>
    <lineage>
        <taxon>Bacteria</taxon>
        <taxon>Bacillati</taxon>
        <taxon>Bacillota</taxon>
        <taxon>Negativicutes</taxon>
        <taxon>Veillonellales</taxon>
        <taxon>Veillonellaceae</taxon>
        <taxon>Veillonella</taxon>
    </lineage>
</organism>
<proteinExistence type="inferred from homology"/>
<dbReference type="EMBL" id="JAWJZB010000011">
    <property type="protein sequence ID" value="MDV5089023.1"/>
    <property type="molecule type" value="Genomic_DNA"/>
</dbReference>
<dbReference type="Pfam" id="PF02770">
    <property type="entry name" value="Acyl-CoA_dh_M"/>
    <property type="match status" value="1"/>
</dbReference>
<dbReference type="PROSITE" id="PS00073">
    <property type="entry name" value="ACYL_COA_DH_2"/>
    <property type="match status" value="1"/>
</dbReference>
<dbReference type="Gene3D" id="2.40.110.10">
    <property type="entry name" value="Butyryl-CoA Dehydrogenase, subunit A, domain 2"/>
    <property type="match status" value="1"/>
</dbReference>
<dbReference type="Pfam" id="PF02771">
    <property type="entry name" value="Acyl-CoA_dh_N"/>
    <property type="match status" value="1"/>
</dbReference>
<keyword evidence="10" id="KW-1185">Reference proteome</keyword>
<evidence type="ECO:0000256" key="1">
    <source>
        <dbReference type="ARBA" id="ARBA00001974"/>
    </source>
</evidence>
<evidence type="ECO:0000313" key="9">
    <source>
        <dbReference type="EMBL" id="MDV5089023.1"/>
    </source>
</evidence>
<evidence type="ECO:0000259" key="7">
    <source>
        <dbReference type="Pfam" id="PF02770"/>
    </source>
</evidence>
<reference evidence="9 10" key="1">
    <citation type="submission" date="2023-10" db="EMBL/GenBank/DDBJ databases">
        <title>Veillonella sp. nov., isolated from a pig farm feces dump.</title>
        <authorList>
            <person name="Chang Y.-H."/>
        </authorList>
    </citation>
    <scope>NUCLEOTIDE SEQUENCE [LARGE SCALE GENOMIC DNA]</scope>
    <source>
        <strain evidence="9 10">YH-vei2233</strain>
    </source>
</reference>
<dbReference type="SUPFAM" id="SSF56645">
    <property type="entry name" value="Acyl-CoA dehydrogenase NM domain-like"/>
    <property type="match status" value="1"/>
</dbReference>
<dbReference type="InterPro" id="IPR009075">
    <property type="entry name" value="AcylCo_DH/oxidase_C"/>
</dbReference>
<dbReference type="InterPro" id="IPR006089">
    <property type="entry name" value="Acyl-CoA_DH_CS"/>
</dbReference>